<dbReference type="Gene3D" id="3.30.2010.10">
    <property type="entry name" value="Metalloproteases ('zincins'), catalytic domain"/>
    <property type="match status" value="1"/>
</dbReference>
<dbReference type="AlphaFoldDB" id="A0AA35XLT4"/>
<evidence type="ECO:0000256" key="3">
    <source>
        <dbReference type="ARBA" id="ARBA00022475"/>
    </source>
</evidence>
<evidence type="ECO:0000313" key="15">
    <source>
        <dbReference type="EMBL" id="CAI8056157.1"/>
    </source>
</evidence>
<dbReference type="PANTHER" id="PTHR43221:SF1">
    <property type="entry name" value="PROTEASE HTPX"/>
    <property type="match status" value="1"/>
</dbReference>
<dbReference type="GO" id="GO:0006508">
    <property type="term" value="P:proteolysis"/>
    <property type="evidence" value="ECO:0007669"/>
    <property type="project" value="UniProtKB-KW"/>
</dbReference>
<evidence type="ECO:0000256" key="7">
    <source>
        <dbReference type="ARBA" id="ARBA00022801"/>
    </source>
</evidence>
<comment type="caution">
    <text evidence="15">The sequence shown here is derived from an EMBL/GenBank/DDBJ whole genome shotgun (WGS) entry which is preliminary data.</text>
</comment>
<name>A0AA35XLT4_GEOBA</name>
<dbReference type="InterPro" id="IPR050083">
    <property type="entry name" value="HtpX_protease"/>
</dbReference>
<evidence type="ECO:0000256" key="13">
    <source>
        <dbReference type="SAM" id="Phobius"/>
    </source>
</evidence>
<dbReference type="GO" id="GO:0004222">
    <property type="term" value="F:metalloendopeptidase activity"/>
    <property type="evidence" value="ECO:0007669"/>
    <property type="project" value="InterPro"/>
</dbReference>
<evidence type="ECO:0000256" key="1">
    <source>
        <dbReference type="ARBA" id="ARBA00004651"/>
    </source>
</evidence>
<dbReference type="GO" id="GO:0005886">
    <property type="term" value="C:plasma membrane"/>
    <property type="evidence" value="ECO:0007669"/>
    <property type="project" value="UniProtKB-SubCell"/>
</dbReference>
<comment type="similarity">
    <text evidence="2">Belongs to the peptidase M48B family.</text>
</comment>
<evidence type="ECO:0000256" key="11">
    <source>
        <dbReference type="ARBA" id="ARBA00023136"/>
    </source>
</evidence>
<dbReference type="InterPro" id="IPR001915">
    <property type="entry name" value="Peptidase_M48"/>
</dbReference>
<feature type="transmembrane region" description="Helical" evidence="13">
    <location>
        <begin position="180"/>
        <end position="201"/>
    </location>
</feature>
<organism evidence="15 16">
    <name type="scientific">Geodia barretti</name>
    <name type="common">Barrett's horny sponge</name>
    <dbReference type="NCBI Taxonomy" id="519541"/>
    <lineage>
        <taxon>Eukaryota</taxon>
        <taxon>Metazoa</taxon>
        <taxon>Porifera</taxon>
        <taxon>Demospongiae</taxon>
        <taxon>Heteroscleromorpha</taxon>
        <taxon>Tetractinellida</taxon>
        <taxon>Astrophorina</taxon>
        <taxon>Geodiidae</taxon>
        <taxon>Geodia</taxon>
    </lineage>
</organism>
<evidence type="ECO:0000256" key="2">
    <source>
        <dbReference type="ARBA" id="ARBA00009779"/>
    </source>
</evidence>
<evidence type="ECO:0000256" key="6">
    <source>
        <dbReference type="ARBA" id="ARBA00022723"/>
    </source>
</evidence>
<keyword evidence="5 13" id="KW-0812">Transmembrane</keyword>
<evidence type="ECO:0000256" key="12">
    <source>
        <dbReference type="RuleBase" id="RU003983"/>
    </source>
</evidence>
<dbReference type="EMBL" id="CASHTH010004334">
    <property type="protein sequence ID" value="CAI8056157.1"/>
    <property type="molecule type" value="Genomic_DNA"/>
</dbReference>
<evidence type="ECO:0000256" key="8">
    <source>
        <dbReference type="ARBA" id="ARBA00022833"/>
    </source>
</evidence>
<feature type="domain" description="Peptidase M48" evidence="14">
    <location>
        <begin position="66"/>
        <end position="279"/>
    </location>
</feature>
<accession>A0AA35XLT4</accession>
<comment type="similarity">
    <text evidence="12">Belongs to the peptidase M48 family.</text>
</comment>
<keyword evidence="4 12" id="KW-0645">Protease</keyword>
<protein>
    <submittedName>
        <fullName evidence="15">Protease HtpX homolog 1</fullName>
    </submittedName>
</protein>
<dbReference type="CDD" id="cd07336">
    <property type="entry name" value="M48B_HtpX_like"/>
    <property type="match status" value="1"/>
</dbReference>
<dbReference type="InterPro" id="IPR022919">
    <property type="entry name" value="Pept_M48_protease_HtpX"/>
</dbReference>
<evidence type="ECO:0000259" key="14">
    <source>
        <dbReference type="Pfam" id="PF01435"/>
    </source>
</evidence>
<dbReference type="GO" id="GO:0046872">
    <property type="term" value="F:metal ion binding"/>
    <property type="evidence" value="ECO:0007669"/>
    <property type="project" value="UniProtKB-KW"/>
</dbReference>
<dbReference type="Pfam" id="PF01435">
    <property type="entry name" value="Peptidase_M48"/>
    <property type="match status" value="1"/>
</dbReference>
<evidence type="ECO:0000256" key="9">
    <source>
        <dbReference type="ARBA" id="ARBA00022989"/>
    </source>
</evidence>
<feature type="transmembrane region" description="Helical" evidence="13">
    <location>
        <begin position="30"/>
        <end position="47"/>
    </location>
</feature>
<keyword evidence="8 12" id="KW-0862">Zinc</keyword>
<keyword evidence="6" id="KW-0479">Metal-binding</keyword>
<reference evidence="15" key="1">
    <citation type="submission" date="2023-03" db="EMBL/GenBank/DDBJ databases">
        <authorList>
            <person name="Steffen K."/>
            <person name="Cardenas P."/>
        </authorList>
    </citation>
    <scope>NUCLEOTIDE SEQUENCE</scope>
</reference>
<keyword evidence="16" id="KW-1185">Reference proteome</keyword>
<feature type="transmembrane region" description="Helical" evidence="13">
    <location>
        <begin position="7"/>
        <end position="24"/>
    </location>
</feature>
<evidence type="ECO:0000256" key="4">
    <source>
        <dbReference type="ARBA" id="ARBA00022670"/>
    </source>
</evidence>
<keyword evidence="9 13" id="KW-1133">Transmembrane helix</keyword>
<keyword evidence="11 13" id="KW-0472">Membrane</keyword>
<keyword evidence="7 12" id="KW-0378">Hydrolase</keyword>
<evidence type="ECO:0000256" key="10">
    <source>
        <dbReference type="ARBA" id="ARBA00023049"/>
    </source>
</evidence>
<dbReference type="PANTHER" id="PTHR43221">
    <property type="entry name" value="PROTEASE HTPX"/>
    <property type="match status" value="1"/>
</dbReference>
<feature type="transmembrane region" description="Helical" evidence="13">
    <location>
        <begin position="141"/>
        <end position="168"/>
    </location>
</feature>
<evidence type="ECO:0000313" key="16">
    <source>
        <dbReference type="Proteomes" id="UP001174909"/>
    </source>
</evidence>
<sequence>MNTIKTFFLLMMLTGLLLLIGAYFGGEMGIIIAVVLAVMLNFGAYWFSDRIALGMAHAKQITAEDDPELFALVAEQAQLANMPMPKVYEIDTDSPNAFATGRNPQHATVAVTTGIRRILTREELAGVIAHEMAHVGNRDTLIMAVVATIAGAISMLAIMAQFAAIFGGMGGGGRDRGGNIISLLIIAIVMPLAATVIRMAISRAREFQADATGAHNCGNPEALARALEKLEMGAEVRPMKVNEAASHLFIVNPLSGRSMAKLFSTHPPIEERTRRLREMNIRPNF</sequence>
<dbReference type="HAMAP" id="MF_00188">
    <property type="entry name" value="Pept_M48_protease_HtpX"/>
    <property type="match status" value="1"/>
</dbReference>
<proteinExistence type="inferred from homology"/>
<comment type="cofactor">
    <cofactor evidence="12">
        <name>Zn(2+)</name>
        <dbReference type="ChEBI" id="CHEBI:29105"/>
    </cofactor>
    <text evidence="12">Binds 1 zinc ion per subunit.</text>
</comment>
<gene>
    <name evidence="15" type="ORF">GBAR_LOCUS30597</name>
</gene>
<comment type="subcellular location">
    <subcellularLocation>
        <location evidence="1">Cell membrane</location>
        <topology evidence="1">Multi-pass membrane protein</topology>
    </subcellularLocation>
</comment>
<evidence type="ECO:0000256" key="5">
    <source>
        <dbReference type="ARBA" id="ARBA00022692"/>
    </source>
</evidence>
<dbReference type="Proteomes" id="UP001174909">
    <property type="component" value="Unassembled WGS sequence"/>
</dbReference>
<keyword evidence="10 12" id="KW-0482">Metalloprotease</keyword>
<keyword evidence="3" id="KW-1003">Cell membrane</keyword>